<evidence type="ECO:0000313" key="1">
    <source>
        <dbReference type="EnsemblMetazoa" id="G9978.2:cds"/>
    </source>
</evidence>
<keyword evidence="2" id="KW-1185">Reference proteome</keyword>
<organism evidence="1 2">
    <name type="scientific">Magallana gigas</name>
    <name type="common">Pacific oyster</name>
    <name type="synonym">Crassostrea gigas</name>
    <dbReference type="NCBI Taxonomy" id="29159"/>
    <lineage>
        <taxon>Eukaryota</taxon>
        <taxon>Metazoa</taxon>
        <taxon>Spiralia</taxon>
        <taxon>Lophotrochozoa</taxon>
        <taxon>Mollusca</taxon>
        <taxon>Bivalvia</taxon>
        <taxon>Autobranchia</taxon>
        <taxon>Pteriomorphia</taxon>
        <taxon>Ostreida</taxon>
        <taxon>Ostreoidea</taxon>
        <taxon>Ostreidae</taxon>
        <taxon>Magallana</taxon>
    </lineage>
</organism>
<dbReference type="Proteomes" id="UP000005408">
    <property type="component" value="Unassembled WGS sequence"/>
</dbReference>
<accession>A0A8W8P1G6</accession>
<sequence length="190" mass="21019">MNNMKISNPVEEEDVVDPGIYGVVEVDPVQKFLYIFFDDSSDSDDSEEDDLVVYPLSLASVDRVSVQGLKEKISSICTQQNISGILCRTSTGGSAQTPLEDRLLMFLWYMASLDKYAAIADRFGTKTMGILLKSKHIIITPTAAFAVQSNDMMTDEQVPQVMPSAGEYDQALMNRGSLKRLQIARALSHI</sequence>
<proteinExistence type="predicted"/>
<dbReference type="EnsemblMetazoa" id="G9978.2">
    <property type="protein sequence ID" value="G9978.2:cds"/>
    <property type="gene ID" value="G9978"/>
</dbReference>
<protein>
    <submittedName>
        <fullName evidence="1">Uncharacterized protein</fullName>
    </submittedName>
</protein>
<name>A0A8W8P1G6_MAGGI</name>
<reference evidence="1" key="1">
    <citation type="submission" date="2022-08" db="UniProtKB">
        <authorList>
            <consortium name="EnsemblMetazoa"/>
        </authorList>
    </citation>
    <scope>IDENTIFICATION</scope>
    <source>
        <strain evidence="1">05x7-T-G4-1.051#20</strain>
    </source>
</reference>
<evidence type="ECO:0000313" key="2">
    <source>
        <dbReference type="Proteomes" id="UP000005408"/>
    </source>
</evidence>
<dbReference type="AlphaFoldDB" id="A0A8W8P1G6"/>